<evidence type="ECO:0000313" key="2">
    <source>
        <dbReference type="Proteomes" id="UP000327044"/>
    </source>
</evidence>
<gene>
    <name evidence="1" type="ORF">PPYR_04711</name>
</gene>
<keyword evidence="2" id="KW-1185">Reference proteome</keyword>
<accession>A0A5N4AYV2</accession>
<dbReference type="EMBL" id="VVIM01000002">
    <property type="protein sequence ID" value="KAB0802525.1"/>
    <property type="molecule type" value="Genomic_DNA"/>
</dbReference>
<sequence>MYMDMVNLYGWAQSQCLPLNNFKWLSEAKLKSLTPEAILNTPDDAIEGLILEVDLSYPRQLHDQHKSIPFCQHRYP</sequence>
<evidence type="ECO:0008006" key="3">
    <source>
        <dbReference type="Google" id="ProtNLM"/>
    </source>
</evidence>
<name>A0A5N4AYV2_PHOPY</name>
<comment type="caution">
    <text evidence="1">The sequence shown here is derived from an EMBL/GenBank/DDBJ whole genome shotgun (WGS) entry which is preliminary data.</text>
</comment>
<dbReference type="AlphaFoldDB" id="A0A5N4AYV2"/>
<dbReference type="Proteomes" id="UP000327044">
    <property type="component" value="Unassembled WGS sequence"/>
</dbReference>
<evidence type="ECO:0000313" key="1">
    <source>
        <dbReference type="EMBL" id="KAB0802525.1"/>
    </source>
</evidence>
<proteinExistence type="predicted"/>
<reference evidence="1 2" key="1">
    <citation type="journal article" date="2018" name="Elife">
        <title>Firefly genomes illuminate parallel origins of bioluminescence in beetles.</title>
        <authorList>
            <person name="Fallon T.R."/>
            <person name="Lower S.E."/>
            <person name="Chang C.H."/>
            <person name="Bessho-Uehara M."/>
            <person name="Martin G.J."/>
            <person name="Bewick A.J."/>
            <person name="Behringer M."/>
            <person name="Debat H.J."/>
            <person name="Wong I."/>
            <person name="Day J.C."/>
            <person name="Suvorov A."/>
            <person name="Silva C.J."/>
            <person name="Stanger-Hall K.F."/>
            <person name="Hall D.W."/>
            <person name="Schmitz R.J."/>
            <person name="Nelson D.R."/>
            <person name="Lewis S.M."/>
            <person name="Shigenobu S."/>
            <person name="Bybee S.M."/>
            <person name="Larracuente A.M."/>
            <person name="Oba Y."/>
            <person name="Weng J.K."/>
        </authorList>
    </citation>
    <scope>NUCLEOTIDE SEQUENCE [LARGE SCALE GENOMIC DNA]</scope>
    <source>
        <strain evidence="1">1611_PpyrPB1</strain>
        <tissue evidence="1">Whole body</tissue>
    </source>
</reference>
<organism evidence="1 2">
    <name type="scientific">Photinus pyralis</name>
    <name type="common">Common eastern firefly</name>
    <name type="synonym">Lampyris pyralis</name>
    <dbReference type="NCBI Taxonomy" id="7054"/>
    <lineage>
        <taxon>Eukaryota</taxon>
        <taxon>Metazoa</taxon>
        <taxon>Ecdysozoa</taxon>
        <taxon>Arthropoda</taxon>
        <taxon>Hexapoda</taxon>
        <taxon>Insecta</taxon>
        <taxon>Pterygota</taxon>
        <taxon>Neoptera</taxon>
        <taxon>Endopterygota</taxon>
        <taxon>Coleoptera</taxon>
        <taxon>Polyphaga</taxon>
        <taxon>Elateriformia</taxon>
        <taxon>Elateroidea</taxon>
        <taxon>Lampyridae</taxon>
        <taxon>Lampyrinae</taxon>
        <taxon>Photinus</taxon>
    </lineage>
</organism>
<protein>
    <recommendedName>
        <fullName evidence="3">DNA-directed DNA polymerase</fullName>
    </recommendedName>
</protein>
<dbReference type="InParanoid" id="A0A5N4AYV2"/>